<comment type="caution">
    <text evidence="3">The sequence shown here is derived from an EMBL/GenBank/DDBJ whole genome shotgun (WGS) entry which is preliminary data.</text>
</comment>
<feature type="compositionally biased region" description="Acidic residues" evidence="1">
    <location>
        <begin position="437"/>
        <end position="453"/>
    </location>
</feature>
<feature type="signal peptide" evidence="2">
    <location>
        <begin position="1"/>
        <end position="32"/>
    </location>
</feature>
<evidence type="ECO:0000313" key="3">
    <source>
        <dbReference type="EMBL" id="OGZ45110.1"/>
    </source>
</evidence>
<gene>
    <name evidence="3" type="ORF">A3J54_04510</name>
</gene>
<evidence type="ECO:0000256" key="1">
    <source>
        <dbReference type="SAM" id="MobiDB-lite"/>
    </source>
</evidence>
<dbReference type="AlphaFoldDB" id="A0A1G2G594"/>
<organism evidence="3 4">
    <name type="scientific">Candidatus Ryanbacteria bacterium RIFCSPHIGHO2_02_FULL_45_13b</name>
    <dbReference type="NCBI Taxonomy" id="1802117"/>
    <lineage>
        <taxon>Bacteria</taxon>
        <taxon>Candidatus Ryaniibacteriota</taxon>
    </lineage>
</organism>
<dbReference type="STRING" id="1802117.A3J54_04510"/>
<keyword evidence="2" id="KW-0732">Signal</keyword>
<evidence type="ECO:0000256" key="2">
    <source>
        <dbReference type="SAM" id="SignalP"/>
    </source>
</evidence>
<reference evidence="3 4" key="1">
    <citation type="journal article" date="2016" name="Nat. Commun.">
        <title>Thousands of microbial genomes shed light on interconnected biogeochemical processes in an aquifer system.</title>
        <authorList>
            <person name="Anantharaman K."/>
            <person name="Brown C.T."/>
            <person name="Hug L.A."/>
            <person name="Sharon I."/>
            <person name="Castelle C.J."/>
            <person name="Probst A.J."/>
            <person name="Thomas B.C."/>
            <person name="Singh A."/>
            <person name="Wilkins M.J."/>
            <person name="Karaoz U."/>
            <person name="Brodie E.L."/>
            <person name="Williams K.H."/>
            <person name="Hubbard S.S."/>
            <person name="Banfield J.F."/>
        </authorList>
    </citation>
    <scope>NUCLEOTIDE SEQUENCE [LARGE SCALE GENOMIC DNA]</scope>
</reference>
<feature type="chain" id="PRO_5009582978" evidence="2">
    <location>
        <begin position="33"/>
        <end position="469"/>
    </location>
</feature>
<protein>
    <submittedName>
        <fullName evidence="3">Uncharacterized protein</fullName>
    </submittedName>
</protein>
<feature type="region of interest" description="Disordered" evidence="1">
    <location>
        <begin position="408"/>
        <end position="469"/>
    </location>
</feature>
<dbReference type="EMBL" id="MHNN01000024">
    <property type="protein sequence ID" value="OGZ45110.1"/>
    <property type="molecule type" value="Genomic_DNA"/>
</dbReference>
<sequence>MRSKHFLLSLFLGCMVFVAPMSAVLIPQQVHAVVPTIEWSSTGFIPNPLTLSWMPCKELSVASGIGCPGGGLSAFIPSWDGLAWMAAKMILHEFSQQIVRWIRTGQSPFFSGGTDGSLFVTNIEEFLTDAADNQASLFLREYFGPAWDNLCSPFRLTVGTSISQSYGRGYGSFGPQARCSLTDVVDNVEDFYADFRNGGWDAYIKTSRYENTPWGLLTLSAGTSREREMVAVEANLSDFLAGAGFPGLRKCVEGLNPVTGDIVDNPTLTPGPDGSNPLCTRYITQTPGKAIEDQVANTYGQEWKNLGMADEINEILFASFETLLSWILSGGSGEGLLGPGASFESDIDRAPLPGGGGKCGSDTNRGFGCSCTLNEQCSSDFCSYSTNTCASSVPQCADLIDNDGDGRVDLSDSGCTGSGDDSEIDAPPPPPQCSDGADNDGDTLIDYPDDPDCFDATGTSEEAPFAGTV</sequence>
<proteinExistence type="predicted"/>
<dbReference type="Proteomes" id="UP000176576">
    <property type="component" value="Unassembled WGS sequence"/>
</dbReference>
<evidence type="ECO:0000313" key="4">
    <source>
        <dbReference type="Proteomes" id="UP000176576"/>
    </source>
</evidence>
<name>A0A1G2G594_9BACT</name>
<accession>A0A1G2G594</accession>